<evidence type="ECO:0008006" key="9">
    <source>
        <dbReference type="Google" id="ProtNLM"/>
    </source>
</evidence>
<accession>A0A6G8PW90</accession>
<protein>
    <recommendedName>
        <fullName evidence="9">Tryptophan-rich sensory protein</fullName>
    </recommendedName>
</protein>
<evidence type="ECO:0000256" key="4">
    <source>
        <dbReference type="ARBA" id="ARBA00022989"/>
    </source>
</evidence>
<dbReference type="GO" id="GO:0016020">
    <property type="term" value="C:membrane"/>
    <property type="evidence" value="ECO:0007669"/>
    <property type="project" value="UniProtKB-SubCell"/>
</dbReference>
<dbReference type="Proteomes" id="UP000502706">
    <property type="component" value="Chromosome"/>
</dbReference>
<feature type="transmembrane region" description="Helical" evidence="6">
    <location>
        <begin position="74"/>
        <end position="97"/>
    </location>
</feature>
<comment type="similarity">
    <text evidence="2">Belongs to the TspO/BZRP family.</text>
</comment>
<dbReference type="Gene3D" id="1.20.1260.100">
    <property type="entry name" value="TspO/MBR protein"/>
    <property type="match status" value="1"/>
</dbReference>
<feature type="transmembrane region" description="Helical" evidence="6">
    <location>
        <begin position="21"/>
        <end position="40"/>
    </location>
</feature>
<dbReference type="InterPro" id="IPR004307">
    <property type="entry name" value="TspO_MBR"/>
</dbReference>
<sequence length="110" mass="12128">MLWGNLRLLNSPESTRGRRPLLLLQGASWPLYSTFSYVYFRKKSPILALVWTGAYWLLTVASVALSLKSGRRDVALSLGTLLAWLTLATPVAAYGAARNPDPLLGYDPGY</sequence>
<gene>
    <name evidence="7" type="ORF">GBA65_07630</name>
</gene>
<dbReference type="InterPro" id="IPR038330">
    <property type="entry name" value="TspO/MBR-related_sf"/>
</dbReference>
<evidence type="ECO:0000256" key="3">
    <source>
        <dbReference type="ARBA" id="ARBA00022692"/>
    </source>
</evidence>
<reference evidence="7 8" key="1">
    <citation type="submission" date="2019-10" db="EMBL/GenBank/DDBJ databases">
        <title>Rubrobacter sp nov SCSIO 52915 isolated from a deep-sea sediment in the South China Sea.</title>
        <authorList>
            <person name="Chen R.W."/>
        </authorList>
    </citation>
    <scope>NUCLEOTIDE SEQUENCE [LARGE SCALE GENOMIC DNA]</scope>
    <source>
        <strain evidence="7 8">SCSIO 52915</strain>
    </source>
</reference>
<dbReference type="AlphaFoldDB" id="A0A6G8PW90"/>
<evidence type="ECO:0000256" key="1">
    <source>
        <dbReference type="ARBA" id="ARBA00004141"/>
    </source>
</evidence>
<dbReference type="EMBL" id="CP045121">
    <property type="protein sequence ID" value="QIN78417.1"/>
    <property type="molecule type" value="Genomic_DNA"/>
</dbReference>
<feature type="transmembrane region" description="Helical" evidence="6">
    <location>
        <begin position="46"/>
        <end position="67"/>
    </location>
</feature>
<evidence type="ECO:0000256" key="5">
    <source>
        <dbReference type="ARBA" id="ARBA00023136"/>
    </source>
</evidence>
<keyword evidence="3 6" id="KW-0812">Transmembrane</keyword>
<keyword evidence="5 6" id="KW-0472">Membrane</keyword>
<evidence type="ECO:0000313" key="8">
    <source>
        <dbReference type="Proteomes" id="UP000502706"/>
    </source>
</evidence>
<evidence type="ECO:0000256" key="2">
    <source>
        <dbReference type="ARBA" id="ARBA00007524"/>
    </source>
</evidence>
<dbReference type="Pfam" id="PF03073">
    <property type="entry name" value="TspO_MBR"/>
    <property type="match status" value="1"/>
</dbReference>
<comment type="subcellular location">
    <subcellularLocation>
        <location evidence="1">Membrane</location>
        <topology evidence="1">Multi-pass membrane protein</topology>
    </subcellularLocation>
</comment>
<organism evidence="7 8">
    <name type="scientific">Rubrobacter marinus</name>
    <dbReference type="NCBI Taxonomy" id="2653852"/>
    <lineage>
        <taxon>Bacteria</taxon>
        <taxon>Bacillati</taxon>
        <taxon>Actinomycetota</taxon>
        <taxon>Rubrobacteria</taxon>
        <taxon>Rubrobacterales</taxon>
        <taxon>Rubrobacteraceae</taxon>
        <taxon>Rubrobacter</taxon>
    </lineage>
</organism>
<dbReference type="KEGG" id="rmar:GBA65_07630"/>
<name>A0A6G8PW90_9ACTN</name>
<proteinExistence type="inferred from homology"/>
<evidence type="ECO:0000313" key="7">
    <source>
        <dbReference type="EMBL" id="QIN78417.1"/>
    </source>
</evidence>
<keyword evidence="8" id="KW-1185">Reference proteome</keyword>
<keyword evidence="4 6" id="KW-1133">Transmembrane helix</keyword>
<evidence type="ECO:0000256" key="6">
    <source>
        <dbReference type="SAM" id="Phobius"/>
    </source>
</evidence>